<dbReference type="AlphaFoldDB" id="A0A6M5YZF7"/>
<accession>A0A6M5YZF7</accession>
<evidence type="ECO:0000256" key="1">
    <source>
        <dbReference type="SAM" id="MobiDB-lite"/>
    </source>
</evidence>
<protein>
    <submittedName>
        <fullName evidence="2">Uncharacterized protein</fullName>
    </submittedName>
</protein>
<keyword evidence="3" id="KW-1185">Reference proteome</keyword>
<feature type="region of interest" description="Disordered" evidence="1">
    <location>
        <begin position="67"/>
        <end position="105"/>
    </location>
</feature>
<gene>
    <name evidence="2" type="ORF">FTUN_6943</name>
</gene>
<evidence type="ECO:0000313" key="2">
    <source>
        <dbReference type="EMBL" id="QJW99335.1"/>
    </source>
</evidence>
<feature type="region of interest" description="Disordered" evidence="1">
    <location>
        <begin position="1"/>
        <end position="21"/>
    </location>
</feature>
<name>A0A6M5YZF7_9BACT</name>
<dbReference type="Proteomes" id="UP000503447">
    <property type="component" value="Chromosome"/>
</dbReference>
<evidence type="ECO:0000313" key="3">
    <source>
        <dbReference type="Proteomes" id="UP000503447"/>
    </source>
</evidence>
<sequence>MNPNGKPDVRVTGPAYRPRAGNVRHAVHGSAWPAGSRYTRKEFAPGPARSSAVRVIGYLAPLVTVRPHSTRSPAKTGGSAIRRAVARRTANHARSPFRTSRQAIA</sequence>
<proteinExistence type="predicted"/>
<dbReference type="EMBL" id="CP053452">
    <property type="protein sequence ID" value="QJW99335.1"/>
    <property type="molecule type" value="Genomic_DNA"/>
</dbReference>
<organism evidence="2 3">
    <name type="scientific">Frigoriglobus tundricola</name>
    <dbReference type="NCBI Taxonomy" id="2774151"/>
    <lineage>
        <taxon>Bacteria</taxon>
        <taxon>Pseudomonadati</taxon>
        <taxon>Planctomycetota</taxon>
        <taxon>Planctomycetia</taxon>
        <taxon>Gemmatales</taxon>
        <taxon>Gemmataceae</taxon>
        <taxon>Frigoriglobus</taxon>
    </lineage>
</organism>
<reference evidence="3" key="1">
    <citation type="submission" date="2020-05" db="EMBL/GenBank/DDBJ databases">
        <title>Frigoriglobus tundricola gen. nov., sp. nov., a psychrotolerant cellulolytic planctomycete of the family Gemmataceae with two divergent copies of 16S rRNA gene.</title>
        <authorList>
            <person name="Kulichevskaya I.S."/>
            <person name="Ivanova A.A."/>
            <person name="Naumoff D.G."/>
            <person name="Beletsky A.V."/>
            <person name="Rijpstra W.I.C."/>
            <person name="Sinninghe Damste J.S."/>
            <person name="Mardanov A.V."/>
            <person name="Ravin N.V."/>
            <person name="Dedysh S.N."/>
        </authorList>
    </citation>
    <scope>NUCLEOTIDE SEQUENCE [LARGE SCALE GENOMIC DNA]</scope>
    <source>
        <strain evidence="3">PL17</strain>
    </source>
</reference>
<dbReference type="KEGG" id="ftj:FTUN_6943"/>
<dbReference type="RefSeq" id="WP_171474318.1">
    <property type="nucleotide sequence ID" value="NZ_CP053452.2"/>
</dbReference>